<dbReference type="InterPro" id="IPR015424">
    <property type="entry name" value="PyrdxlP-dep_Trfase"/>
</dbReference>
<evidence type="ECO:0000256" key="4">
    <source>
        <dbReference type="RuleBase" id="RU004508"/>
    </source>
</evidence>
<proteinExistence type="inferred from homology"/>
<reference evidence="5 6" key="1">
    <citation type="submission" date="2018-09" db="EMBL/GenBank/DDBJ databases">
        <authorList>
            <person name="Zhu H."/>
        </authorList>
    </citation>
    <scope>NUCLEOTIDE SEQUENCE [LARGE SCALE GENOMIC DNA]</scope>
    <source>
        <strain evidence="5 6">K2W22B-5</strain>
    </source>
</reference>
<dbReference type="GO" id="GO:0008483">
    <property type="term" value="F:transaminase activity"/>
    <property type="evidence" value="ECO:0007669"/>
    <property type="project" value="UniProtKB-KW"/>
</dbReference>
<organism evidence="5 6">
    <name type="scientific">Azospirillum cavernae</name>
    <dbReference type="NCBI Taxonomy" id="2320860"/>
    <lineage>
        <taxon>Bacteria</taxon>
        <taxon>Pseudomonadati</taxon>
        <taxon>Pseudomonadota</taxon>
        <taxon>Alphaproteobacteria</taxon>
        <taxon>Rhodospirillales</taxon>
        <taxon>Azospirillaceae</taxon>
        <taxon>Azospirillum</taxon>
    </lineage>
</organism>
<evidence type="ECO:0000256" key="3">
    <source>
        <dbReference type="PIRSR" id="PIRSR000390-2"/>
    </source>
</evidence>
<dbReference type="GO" id="GO:0000271">
    <property type="term" value="P:polysaccharide biosynthetic process"/>
    <property type="evidence" value="ECO:0007669"/>
    <property type="project" value="TreeGrafter"/>
</dbReference>
<evidence type="ECO:0000256" key="1">
    <source>
        <dbReference type="ARBA" id="ARBA00037999"/>
    </source>
</evidence>
<keyword evidence="6" id="KW-1185">Reference proteome</keyword>
<dbReference type="PANTHER" id="PTHR30244:SF34">
    <property type="entry name" value="DTDP-4-AMINO-4,6-DIDEOXYGALACTOSE TRANSAMINASE"/>
    <property type="match status" value="1"/>
</dbReference>
<dbReference type="InterPro" id="IPR015422">
    <property type="entry name" value="PyrdxlP-dep_Trfase_small"/>
</dbReference>
<dbReference type="RefSeq" id="WP_119834160.1">
    <property type="nucleotide sequence ID" value="NZ_QYUL01000006.1"/>
</dbReference>
<keyword evidence="5" id="KW-0032">Aminotransferase</keyword>
<dbReference type="CDD" id="cd00616">
    <property type="entry name" value="AHBA_syn"/>
    <property type="match status" value="1"/>
</dbReference>
<name>A0A418VKX8_9PROT</name>
<accession>A0A418VKX8</accession>
<dbReference type="Gene3D" id="3.90.1150.10">
    <property type="entry name" value="Aspartate Aminotransferase, domain 1"/>
    <property type="match status" value="1"/>
</dbReference>
<feature type="modified residue" description="N6-(pyridoxal phosphate)lysine" evidence="3">
    <location>
        <position position="189"/>
    </location>
</feature>
<dbReference type="PANTHER" id="PTHR30244">
    <property type="entry name" value="TRANSAMINASE"/>
    <property type="match status" value="1"/>
</dbReference>
<feature type="active site" description="Proton acceptor" evidence="2">
    <location>
        <position position="189"/>
    </location>
</feature>
<evidence type="ECO:0000313" key="5">
    <source>
        <dbReference type="EMBL" id="RJF76808.1"/>
    </source>
</evidence>
<dbReference type="AlphaFoldDB" id="A0A418VKX8"/>
<dbReference type="Gene3D" id="3.40.640.10">
    <property type="entry name" value="Type I PLP-dependent aspartate aminotransferase-like (Major domain)"/>
    <property type="match status" value="1"/>
</dbReference>
<keyword evidence="5" id="KW-0808">Transferase</keyword>
<comment type="similarity">
    <text evidence="1 4">Belongs to the DegT/DnrJ/EryC1 family.</text>
</comment>
<gene>
    <name evidence="5" type="ORF">D3877_28400</name>
</gene>
<dbReference type="SUPFAM" id="SSF53383">
    <property type="entry name" value="PLP-dependent transferases"/>
    <property type="match status" value="1"/>
</dbReference>
<dbReference type="OrthoDB" id="7260855at2"/>
<dbReference type="PIRSF" id="PIRSF000390">
    <property type="entry name" value="PLP_StrS"/>
    <property type="match status" value="1"/>
</dbReference>
<dbReference type="Proteomes" id="UP000283458">
    <property type="component" value="Unassembled WGS sequence"/>
</dbReference>
<dbReference type="EMBL" id="QYUL01000006">
    <property type="protein sequence ID" value="RJF76808.1"/>
    <property type="molecule type" value="Genomic_DNA"/>
</dbReference>
<keyword evidence="3 4" id="KW-0663">Pyridoxal phosphate</keyword>
<evidence type="ECO:0000256" key="2">
    <source>
        <dbReference type="PIRSR" id="PIRSR000390-1"/>
    </source>
</evidence>
<comment type="caution">
    <text evidence="5">The sequence shown here is derived from an EMBL/GenBank/DDBJ whole genome shotgun (WGS) entry which is preliminary data.</text>
</comment>
<sequence>MIQTPLMNIPYGSPCIGEEERQAVCAVLSSRILVHGIQGRQFAADFGSYIGVGPEFCVPTSSCMAALHLASIHFGFGPGDEIIVPAQTHVATVHAIELTGATPVFVDCRLPNGNLDPEQVAAAVTPRTRAISVVHFLGIPAPMAELLEIAQRHNLRVIEDCATAVGSHYRGTHVGLLGDIGCFSFYPTKHMTTGEGGMFVSRHVEIAQKVERFRAFHVDRSHGERSIPGVYDVNGVGMNYRMGEMAAAIGCVQLTHIGEMEARRRHNFSRLKERIGAVDDVLVLDSDDSRDDYVPYTFSVMLCGRRAETRNAFARRLNEAGIGTSVHYPHPVSRLTYYAEKYGWDAARYPNATAISDRSINLPVAPHVNDTAVDYIADTFTQIAREVL</sequence>
<dbReference type="Pfam" id="PF01041">
    <property type="entry name" value="DegT_DnrJ_EryC1"/>
    <property type="match status" value="1"/>
</dbReference>
<protein>
    <submittedName>
        <fullName evidence="5">DegT/DnrJ/EryC1/StrS family aminotransferase</fullName>
    </submittedName>
</protein>
<dbReference type="InterPro" id="IPR015421">
    <property type="entry name" value="PyrdxlP-dep_Trfase_major"/>
</dbReference>
<evidence type="ECO:0000313" key="6">
    <source>
        <dbReference type="Proteomes" id="UP000283458"/>
    </source>
</evidence>
<dbReference type="InterPro" id="IPR000653">
    <property type="entry name" value="DegT/StrS_aminotransferase"/>
</dbReference>
<dbReference type="GO" id="GO:0030170">
    <property type="term" value="F:pyridoxal phosphate binding"/>
    <property type="evidence" value="ECO:0007669"/>
    <property type="project" value="TreeGrafter"/>
</dbReference>